<keyword evidence="9" id="KW-1185">Reference proteome</keyword>
<dbReference type="RefSeq" id="WP_238462101.1">
    <property type="nucleotide sequence ID" value="NZ_JAKLJA010000001.1"/>
</dbReference>
<evidence type="ECO:0000256" key="3">
    <source>
        <dbReference type="ARBA" id="ARBA00023315"/>
    </source>
</evidence>
<dbReference type="PROSITE" id="PS00737">
    <property type="entry name" value="THIOLASE_2"/>
    <property type="match status" value="1"/>
</dbReference>
<sequence>MQSAVIVDAVRSPMGRTKAGGAFVDLHPADLLSQVLRQLVERNDLDPGTVDDVIIGCVSQVGEQASTPGRVAWLAAGFPQHVPSTTVERKCGSSQQAVHFAAQAIMAGVNEIVIAGGVESMSRVPMGSSRIGRDPYGARFHARYAQGLVGQGVSADLVAQKWALTREQLDAYAAESHRRADAARAAGQFAREIVPIEVPGEMQGEMRGESGTRRVDTDETIRAGTTVERLAGLAPSFEDAALAERFPGLRFNVTAGNASQISDGAAALLVMSEQRAAQLRLKPRARIVSFDVCGDDPLMMLTAPIPATERLLKKVGLSIGDISHFEVNEAFASVPLAWQKALGADASRLNPAGGAIALGHPLGASGARLMTTMLNALERSGGRYGLQTMCEAGGMANATLIERL</sequence>
<dbReference type="AlphaFoldDB" id="A0A9X1RKE5"/>
<dbReference type="GO" id="GO:0003988">
    <property type="term" value="F:acetyl-CoA C-acyltransferase activity"/>
    <property type="evidence" value="ECO:0007669"/>
    <property type="project" value="UniProtKB-ARBA"/>
</dbReference>
<dbReference type="NCBIfam" id="TIGR01930">
    <property type="entry name" value="AcCoA-C-Actrans"/>
    <property type="match status" value="1"/>
</dbReference>
<evidence type="ECO:0000313" key="9">
    <source>
        <dbReference type="Proteomes" id="UP001139308"/>
    </source>
</evidence>
<evidence type="ECO:0000313" key="8">
    <source>
        <dbReference type="EMBL" id="MCG5071789.1"/>
    </source>
</evidence>
<dbReference type="InterPro" id="IPR020616">
    <property type="entry name" value="Thiolase_N"/>
</dbReference>
<dbReference type="CDD" id="cd00751">
    <property type="entry name" value="thiolase"/>
    <property type="match status" value="1"/>
</dbReference>
<accession>A0A9X1RKE5</accession>
<evidence type="ECO:0000259" key="6">
    <source>
        <dbReference type="Pfam" id="PF00108"/>
    </source>
</evidence>
<dbReference type="Pfam" id="PF02803">
    <property type="entry name" value="Thiolase_C"/>
    <property type="match status" value="1"/>
</dbReference>
<dbReference type="PIRSF" id="PIRSF000429">
    <property type="entry name" value="Ac-CoA_Ac_transf"/>
    <property type="match status" value="1"/>
</dbReference>
<dbReference type="PANTHER" id="PTHR43365:SF1">
    <property type="entry name" value="ACETYL-COA C-ACYLTRANSFERASE"/>
    <property type="match status" value="1"/>
</dbReference>
<reference evidence="8" key="1">
    <citation type="submission" date="2022-01" db="EMBL/GenBank/DDBJ databases">
        <title>Genome sequence and assembly of Parabukholderia sp. RG36.</title>
        <authorList>
            <person name="Chhetri G."/>
        </authorList>
    </citation>
    <scope>NUCLEOTIDE SEQUENCE</scope>
    <source>
        <strain evidence="8">RG36</strain>
    </source>
</reference>
<proteinExistence type="inferred from homology"/>
<evidence type="ECO:0000256" key="5">
    <source>
        <dbReference type="RuleBase" id="RU003557"/>
    </source>
</evidence>
<keyword evidence="3 5" id="KW-0012">Acyltransferase</keyword>
<dbReference type="PANTHER" id="PTHR43365">
    <property type="entry name" value="BLR7806 PROTEIN"/>
    <property type="match status" value="1"/>
</dbReference>
<dbReference type="InterPro" id="IPR002155">
    <property type="entry name" value="Thiolase"/>
</dbReference>
<dbReference type="InterPro" id="IPR020613">
    <property type="entry name" value="Thiolase_CS"/>
</dbReference>
<dbReference type="Pfam" id="PF00108">
    <property type="entry name" value="Thiolase_N"/>
    <property type="match status" value="1"/>
</dbReference>
<evidence type="ECO:0000256" key="1">
    <source>
        <dbReference type="ARBA" id="ARBA00010982"/>
    </source>
</evidence>
<name>A0A9X1RKE5_9BURK</name>
<dbReference type="SUPFAM" id="SSF53901">
    <property type="entry name" value="Thiolase-like"/>
    <property type="match status" value="2"/>
</dbReference>
<evidence type="ECO:0000259" key="7">
    <source>
        <dbReference type="Pfam" id="PF02803"/>
    </source>
</evidence>
<dbReference type="EMBL" id="JAKLJA010000001">
    <property type="protein sequence ID" value="MCG5071789.1"/>
    <property type="molecule type" value="Genomic_DNA"/>
</dbReference>
<evidence type="ECO:0000256" key="2">
    <source>
        <dbReference type="ARBA" id="ARBA00022679"/>
    </source>
</evidence>
<keyword evidence="2 5" id="KW-0808">Transferase</keyword>
<feature type="active site" description="Acyl-thioester intermediate" evidence="4">
    <location>
        <position position="91"/>
    </location>
</feature>
<feature type="domain" description="Thiolase C-terminal" evidence="7">
    <location>
        <begin position="281"/>
        <end position="403"/>
    </location>
</feature>
<dbReference type="Proteomes" id="UP001139308">
    <property type="component" value="Unassembled WGS sequence"/>
</dbReference>
<feature type="domain" description="Thiolase N-terminal" evidence="6">
    <location>
        <begin position="5"/>
        <end position="274"/>
    </location>
</feature>
<dbReference type="InterPro" id="IPR016039">
    <property type="entry name" value="Thiolase-like"/>
</dbReference>
<dbReference type="Gene3D" id="3.40.47.10">
    <property type="match status" value="2"/>
</dbReference>
<feature type="active site" description="Proton acceptor" evidence="4">
    <location>
        <position position="390"/>
    </location>
</feature>
<comment type="caution">
    <text evidence="8">The sequence shown here is derived from an EMBL/GenBank/DDBJ whole genome shotgun (WGS) entry which is preliminary data.</text>
</comment>
<comment type="similarity">
    <text evidence="1 5">Belongs to the thiolase-like superfamily. Thiolase family.</text>
</comment>
<gene>
    <name evidence="8" type="ORF">L5014_00195</name>
</gene>
<protein>
    <submittedName>
        <fullName evidence="8">Thiolase family protein</fullName>
    </submittedName>
</protein>
<organism evidence="8 9">
    <name type="scientific">Paraburkholderia tagetis</name>
    <dbReference type="NCBI Taxonomy" id="2913261"/>
    <lineage>
        <taxon>Bacteria</taxon>
        <taxon>Pseudomonadati</taxon>
        <taxon>Pseudomonadota</taxon>
        <taxon>Betaproteobacteria</taxon>
        <taxon>Burkholderiales</taxon>
        <taxon>Burkholderiaceae</taxon>
        <taxon>Paraburkholderia</taxon>
    </lineage>
</organism>
<feature type="active site" description="Proton acceptor" evidence="4">
    <location>
        <position position="360"/>
    </location>
</feature>
<dbReference type="InterPro" id="IPR020617">
    <property type="entry name" value="Thiolase_C"/>
</dbReference>
<evidence type="ECO:0000256" key="4">
    <source>
        <dbReference type="PIRSR" id="PIRSR000429-1"/>
    </source>
</evidence>